<organism evidence="6 7">
    <name type="scientific">Teichococcus deserti</name>
    <dbReference type="NCBI Taxonomy" id="1817963"/>
    <lineage>
        <taxon>Bacteria</taxon>
        <taxon>Pseudomonadati</taxon>
        <taxon>Pseudomonadota</taxon>
        <taxon>Alphaproteobacteria</taxon>
        <taxon>Acetobacterales</taxon>
        <taxon>Roseomonadaceae</taxon>
        <taxon>Roseomonas</taxon>
    </lineage>
</organism>
<evidence type="ECO:0000256" key="3">
    <source>
        <dbReference type="ARBA" id="ARBA00023125"/>
    </source>
</evidence>
<dbReference type="InterPro" id="IPR036388">
    <property type="entry name" value="WH-like_DNA-bd_sf"/>
</dbReference>
<dbReference type="RefSeq" id="WP_076957499.1">
    <property type="nucleotide sequence ID" value="NZ_MLCO01000094.1"/>
</dbReference>
<dbReference type="Gene3D" id="1.10.10.10">
    <property type="entry name" value="Winged helix-like DNA-binding domain superfamily/Winged helix DNA-binding domain"/>
    <property type="match status" value="1"/>
</dbReference>
<dbReference type="GO" id="GO:0003700">
    <property type="term" value="F:DNA-binding transcription factor activity"/>
    <property type="evidence" value="ECO:0007669"/>
    <property type="project" value="InterPro"/>
</dbReference>
<dbReference type="Gene3D" id="3.40.190.10">
    <property type="entry name" value="Periplasmic binding protein-like II"/>
    <property type="match status" value="2"/>
</dbReference>
<evidence type="ECO:0000259" key="5">
    <source>
        <dbReference type="PROSITE" id="PS50931"/>
    </source>
</evidence>
<dbReference type="PANTHER" id="PTHR30537:SF74">
    <property type="entry name" value="HTH-TYPE TRANSCRIPTIONAL REGULATOR TRPI"/>
    <property type="match status" value="1"/>
</dbReference>
<gene>
    <name evidence="6" type="ORF">BKE38_11525</name>
</gene>
<evidence type="ECO:0000256" key="1">
    <source>
        <dbReference type="ARBA" id="ARBA00009437"/>
    </source>
</evidence>
<dbReference type="PROSITE" id="PS50931">
    <property type="entry name" value="HTH_LYSR"/>
    <property type="match status" value="1"/>
</dbReference>
<dbReference type="InterPro" id="IPR005119">
    <property type="entry name" value="LysR_subst-bd"/>
</dbReference>
<dbReference type="OrthoDB" id="9794694at2"/>
<keyword evidence="2" id="KW-0805">Transcription regulation</keyword>
<proteinExistence type="inferred from homology"/>
<feature type="domain" description="HTH lysR-type" evidence="5">
    <location>
        <begin position="6"/>
        <end position="63"/>
    </location>
</feature>
<comment type="similarity">
    <text evidence="1">Belongs to the LysR transcriptional regulatory family.</text>
</comment>
<dbReference type="Pfam" id="PF00126">
    <property type="entry name" value="HTH_1"/>
    <property type="match status" value="1"/>
</dbReference>
<dbReference type="AlphaFoldDB" id="A0A1V2H2Z6"/>
<dbReference type="InterPro" id="IPR000847">
    <property type="entry name" value="LysR_HTH_N"/>
</dbReference>
<keyword evidence="7" id="KW-1185">Reference proteome</keyword>
<evidence type="ECO:0000256" key="2">
    <source>
        <dbReference type="ARBA" id="ARBA00023015"/>
    </source>
</evidence>
<evidence type="ECO:0000313" key="6">
    <source>
        <dbReference type="EMBL" id="ONG53787.1"/>
    </source>
</evidence>
<name>A0A1V2H2Z6_9PROT</name>
<dbReference type="SUPFAM" id="SSF53850">
    <property type="entry name" value="Periplasmic binding protein-like II"/>
    <property type="match status" value="1"/>
</dbReference>
<dbReference type="InterPro" id="IPR036390">
    <property type="entry name" value="WH_DNA-bd_sf"/>
</dbReference>
<dbReference type="PANTHER" id="PTHR30537">
    <property type="entry name" value="HTH-TYPE TRANSCRIPTIONAL REGULATOR"/>
    <property type="match status" value="1"/>
</dbReference>
<evidence type="ECO:0000256" key="4">
    <source>
        <dbReference type="ARBA" id="ARBA00023163"/>
    </source>
</evidence>
<dbReference type="Pfam" id="PF03466">
    <property type="entry name" value="LysR_substrate"/>
    <property type="match status" value="1"/>
</dbReference>
<sequence>MRRRLPPLNALRAFEAAARRGGFAAAAQELGVTAAAVSRHVQLLEARLERRLFDRGPRSLSLTADGQALLPVLVDAFDTLEAGIGRALAQRPRAVLTVNAQTSFAIGWLLPRLPRFHRRHPEIELRLSTAIETPALRGDSGLDAAVVHGRGPWPEISAHLLFPDRLVPVCAPAWLAARGALDPKTIAGETLLASDTAPTDWEDWLSHAGQRGQRPERPLRFASSLLPPQAAMHGLGVALADLSLIGPELYAGRLVNPLPGLAPLKRGTGWHLLHAPARGREAPVTALRDWLLQEAAATFG</sequence>
<dbReference type="Proteomes" id="UP000188879">
    <property type="component" value="Unassembled WGS sequence"/>
</dbReference>
<reference evidence="6 7" key="1">
    <citation type="submission" date="2016-10" db="EMBL/GenBank/DDBJ databases">
        <title>Draft Genome sequence of Roseomonas sp. strain M3.</title>
        <authorList>
            <person name="Subhash Y."/>
            <person name="Lee S."/>
        </authorList>
    </citation>
    <scope>NUCLEOTIDE SEQUENCE [LARGE SCALE GENOMIC DNA]</scope>
    <source>
        <strain evidence="6 7">M3</strain>
    </source>
</reference>
<dbReference type="CDD" id="cd08432">
    <property type="entry name" value="PBP2_GcdR_TrpI_HvrB_AmpR_like"/>
    <property type="match status" value="1"/>
</dbReference>
<accession>A0A1V2H2Z6</accession>
<protein>
    <recommendedName>
        <fullName evidence="5">HTH lysR-type domain-containing protein</fullName>
    </recommendedName>
</protein>
<dbReference type="GO" id="GO:0043565">
    <property type="term" value="F:sequence-specific DNA binding"/>
    <property type="evidence" value="ECO:0007669"/>
    <property type="project" value="TreeGrafter"/>
</dbReference>
<evidence type="ECO:0000313" key="7">
    <source>
        <dbReference type="Proteomes" id="UP000188879"/>
    </source>
</evidence>
<dbReference type="InterPro" id="IPR058163">
    <property type="entry name" value="LysR-type_TF_proteobact-type"/>
</dbReference>
<keyword evidence="4" id="KW-0804">Transcription</keyword>
<comment type="caution">
    <text evidence="6">The sequence shown here is derived from an EMBL/GenBank/DDBJ whole genome shotgun (WGS) entry which is preliminary data.</text>
</comment>
<dbReference type="GO" id="GO:0006351">
    <property type="term" value="P:DNA-templated transcription"/>
    <property type="evidence" value="ECO:0007669"/>
    <property type="project" value="TreeGrafter"/>
</dbReference>
<dbReference type="SUPFAM" id="SSF46785">
    <property type="entry name" value="Winged helix' DNA-binding domain"/>
    <property type="match status" value="1"/>
</dbReference>
<dbReference type="EMBL" id="MLCO01000094">
    <property type="protein sequence ID" value="ONG53787.1"/>
    <property type="molecule type" value="Genomic_DNA"/>
</dbReference>
<keyword evidence="3" id="KW-0238">DNA-binding</keyword>